<dbReference type="InParanoid" id="A0A067P2S8"/>
<evidence type="ECO:0000313" key="2">
    <source>
        <dbReference type="EMBL" id="KDQ49054.1"/>
    </source>
</evidence>
<dbReference type="AlphaFoldDB" id="A0A067P2S8"/>
<accession>A0A067P2S8</accession>
<sequence>GCAAHAAFTWPSHTFTLIRLGTRLIQQPLFGSLSHFVDTGGKTSNNEPSFGHQFQPEHVNRKSTGKGYPDGRDLGDVLALPVQSELLSLPYHPPSLPPVAPPAGAVHSTHSLTAGLLALCSPSVISLPAQYE</sequence>
<evidence type="ECO:0000256" key="1">
    <source>
        <dbReference type="SAM" id="MobiDB-lite"/>
    </source>
</evidence>
<dbReference type="HOGENOM" id="CLU_2139382_0_0_1"/>
<evidence type="ECO:0000313" key="3">
    <source>
        <dbReference type="Proteomes" id="UP000027265"/>
    </source>
</evidence>
<keyword evidence="3" id="KW-1185">Reference proteome</keyword>
<name>A0A067P2S8_9AGAM</name>
<reference evidence="3" key="1">
    <citation type="journal article" date="2014" name="Proc. Natl. Acad. Sci. U.S.A.">
        <title>Extensive sampling of basidiomycete genomes demonstrates inadequacy of the white-rot/brown-rot paradigm for wood decay fungi.</title>
        <authorList>
            <person name="Riley R."/>
            <person name="Salamov A.A."/>
            <person name="Brown D.W."/>
            <person name="Nagy L.G."/>
            <person name="Floudas D."/>
            <person name="Held B.W."/>
            <person name="Levasseur A."/>
            <person name="Lombard V."/>
            <person name="Morin E."/>
            <person name="Otillar R."/>
            <person name="Lindquist E.A."/>
            <person name="Sun H."/>
            <person name="LaButti K.M."/>
            <person name="Schmutz J."/>
            <person name="Jabbour D."/>
            <person name="Luo H."/>
            <person name="Baker S.E."/>
            <person name="Pisabarro A.G."/>
            <person name="Walton J.D."/>
            <person name="Blanchette R.A."/>
            <person name="Henrissat B."/>
            <person name="Martin F."/>
            <person name="Cullen D."/>
            <person name="Hibbett D.S."/>
            <person name="Grigoriev I.V."/>
        </authorList>
    </citation>
    <scope>NUCLEOTIDE SEQUENCE [LARGE SCALE GENOMIC DNA]</scope>
    <source>
        <strain evidence="3">MUCL 33604</strain>
    </source>
</reference>
<dbReference type="EMBL" id="KL197826">
    <property type="protein sequence ID" value="KDQ49054.1"/>
    <property type="molecule type" value="Genomic_DNA"/>
</dbReference>
<organism evidence="2 3">
    <name type="scientific">Jaapia argillacea MUCL 33604</name>
    <dbReference type="NCBI Taxonomy" id="933084"/>
    <lineage>
        <taxon>Eukaryota</taxon>
        <taxon>Fungi</taxon>
        <taxon>Dikarya</taxon>
        <taxon>Basidiomycota</taxon>
        <taxon>Agaricomycotina</taxon>
        <taxon>Agaricomycetes</taxon>
        <taxon>Agaricomycetidae</taxon>
        <taxon>Jaapiales</taxon>
        <taxon>Jaapiaceae</taxon>
        <taxon>Jaapia</taxon>
    </lineage>
</organism>
<feature type="region of interest" description="Disordered" evidence="1">
    <location>
        <begin position="41"/>
        <end position="72"/>
    </location>
</feature>
<protein>
    <submittedName>
        <fullName evidence="2">Uncharacterized protein</fullName>
    </submittedName>
</protein>
<gene>
    <name evidence="2" type="ORF">JAAARDRAFT_43118</name>
</gene>
<feature type="non-terminal residue" evidence="2">
    <location>
        <position position="1"/>
    </location>
</feature>
<proteinExistence type="predicted"/>
<dbReference type="Proteomes" id="UP000027265">
    <property type="component" value="Unassembled WGS sequence"/>
</dbReference>